<reference evidence="1 2" key="1">
    <citation type="journal article" date="2016" name="Nat. Commun.">
        <title>Thousands of microbial genomes shed light on interconnected biogeochemical processes in an aquifer system.</title>
        <authorList>
            <person name="Anantharaman K."/>
            <person name="Brown C.T."/>
            <person name="Hug L.A."/>
            <person name="Sharon I."/>
            <person name="Castelle C.J."/>
            <person name="Probst A.J."/>
            <person name="Thomas B.C."/>
            <person name="Singh A."/>
            <person name="Wilkins M.J."/>
            <person name="Karaoz U."/>
            <person name="Brodie E.L."/>
            <person name="Williams K.H."/>
            <person name="Hubbard S.S."/>
            <person name="Banfield J.F."/>
        </authorList>
    </citation>
    <scope>NUCLEOTIDE SEQUENCE [LARGE SCALE GENOMIC DNA]</scope>
</reference>
<dbReference type="AlphaFoldDB" id="A0A1F7Z1E3"/>
<evidence type="ECO:0000313" key="1">
    <source>
        <dbReference type="EMBL" id="OGM33254.1"/>
    </source>
</evidence>
<evidence type="ECO:0000313" key="2">
    <source>
        <dbReference type="Proteomes" id="UP000178870"/>
    </source>
</evidence>
<dbReference type="EMBL" id="MGGP01000005">
    <property type="protein sequence ID" value="OGM33254.1"/>
    <property type="molecule type" value="Genomic_DNA"/>
</dbReference>
<dbReference type="Proteomes" id="UP000178870">
    <property type="component" value="Unassembled WGS sequence"/>
</dbReference>
<organism evidence="1 2">
    <name type="scientific">Candidatus Woesebacteria bacterium RIFCSPHIGHO2_01_FULL_44_21</name>
    <dbReference type="NCBI Taxonomy" id="1802503"/>
    <lineage>
        <taxon>Bacteria</taxon>
        <taxon>Candidatus Woeseibacteriota</taxon>
    </lineage>
</organism>
<accession>A0A1F7Z1E3</accession>
<gene>
    <name evidence="1" type="ORF">A2803_00185</name>
</gene>
<name>A0A1F7Z1E3_9BACT</name>
<proteinExistence type="predicted"/>
<sequence length="226" mass="25170">MKKKIFLLIPIFILVGVIVYGFRQIRVADVTCTTQNGMCPSEIQSMVDASKGKSYFDAKNELASTLAESMRIARYTIRFNLPSTLAVEITERKPEIAAKFGENTYFLFDKDGVSLGEVSSTELPIITVFSVPRGERVNFAVRLARDLVKYYSAGELKMDKYGLYAKVKNGVEVVFPLEGDLDVLLGSLEVTLSQLNRGREDSTIGLTAGKIHKVDLRYKNPVISQI</sequence>
<comment type="caution">
    <text evidence="1">The sequence shown here is derived from an EMBL/GenBank/DDBJ whole genome shotgun (WGS) entry which is preliminary data.</text>
</comment>
<protein>
    <submittedName>
        <fullName evidence="1">Uncharacterized protein</fullName>
    </submittedName>
</protein>